<dbReference type="AlphaFoldDB" id="A0A2H9T460"/>
<evidence type="ECO:0000259" key="1">
    <source>
        <dbReference type="Pfam" id="PF25431"/>
    </source>
</evidence>
<proteinExistence type="predicted"/>
<name>A0A2H9T460_9ZZZZ</name>
<organism evidence="2">
    <name type="scientific">invertebrate metagenome</name>
    <dbReference type="NCBI Taxonomy" id="1711999"/>
    <lineage>
        <taxon>unclassified sequences</taxon>
        <taxon>metagenomes</taxon>
        <taxon>organismal metagenomes</taxon>
    </lineage>
</organism>
<protein>
    <recommendedName>
        <fullName evidence="1">C17orf113 probable zinc finger domain-containing protein</fullName>
    </recommendedName>
</protein>
<evidence type="ECO:0000313" key="2">
    <source>
        <dbReference type="EMBL" id="PJE77992.1"/>
    </source>
</evidence>
<dbReference type="PANTHER" id="PTHR46880:SF9">
    <property type="entry name" value="ZINC FINGER PROTEIN 862"/>
    <property type="match status" value="1"/>
</dbReference>
<accession>A0A2H9T460</accession>
<gene>
    <name evidence="2" type="ORF">CI610_03078</name>
</gene>
<dbReference type="PANTHER" id="PTHR46880">
    <property type="entry name" value="RAS-ASSOCIATING DOMAIN-CONTAINING PROTEIN"/>
    <property type="match status" value="1"/>
</dbReference>
<sequence length="189" mass="20792">MTCSICSQFDTDGNFVIGCSNFKIEALKKHDGCDAHKSNVLKHNAKTSTKPSLAAKSISLINKAAHSKLTTLFRNAHYIAKSGRPFTDYVALCKLDVAKGSDIEKTYVTDNYYQKFVAAIAENRRNEQSNMLENSPFISVISDGSTDTASKEAELVYIRASSKCHVCSILRLTFNFSSNTDPCTFAVPI</sequence>
<reference evidence="2" key="1">
    <citation type="journal article" date="2017" name="Appl. Environ. Microbiol.">
        <title>Molecular characterization of an Endozoicomonas-like organism causing infection in king scallop Pecten maximus L.</title>
        <authorList>
            <person name="Cano I."/>
            <person name="van Aerle R."/>
            <person name="Ross S."/>
            <person name="Verner-Jeffreys D.W."/>
            <person name="Paley R.K."/>
            <person name="Rimmer G."/>
            <person name="Ryder D."/>
            <person name="Hooper P."/>
            <person name="Stone D."/>
            <person name="Feist S.W."/>
        </authorList>
    </citation>
    <scope>NUCLEOTIDE SEQUENCE</scope>
</reference>
<comment type="caution">
    <text evidence="2">The sequence shown here is derived from an EMBL/GenBank/DDBJ whole genome shotgun (WGS) entry which is preliminary data.</text>
</comment>
<dbReference type="Pfam" id="PF25431">
    <property type="entry name" value="zf-C17orf113"/>
    <property type="match status" value="1"/>
</dbReference>
<dbReference type="InterPro" id="IPR057456">
    <property type="entry name" value="Znf_C17orf113"/>
</dbReference>
<feature type="domain" description="C17orf113 probable zinc finger" evidence="1">
    <location>
        <begin position="1"/>
        <end position="45"/>
    </location>
</feature>
<dbReference type="EMBL" id="NSIT01000301">
    <property type="protein sequence ID" value="PJE77992.1"/>
    <property type="molecule type" value="Genomic_DNA"/>
</dbReference>